<organism evidence="3 4">
    <name type="scientific">Manduca sexta</name>
    <name type="common">Tobacco hawkmoth</name>
    <name type="synonym">Tobacco hornworm</name>
    <dbReference type="NCBI Taxonomy" id="7130"/>
    <lineage>
        <taxon>Eukaryota</taxon>
        <taxon>Metazoa</taxon>
        <taxon>Ecdysozoa</taxon>
        <taxon>Arthropoda</taxon>
        <taxon>Hexapoda</taxon>
        <taxon>Insecta</taxon>
        <taxon>Pterygota</taxon>
        <taxon>Neoptera</taxon>
        <taxon>Endopterygota</taxon>
        <taxon>Lepidoptera</taxon>
        <taxon>Glossata</taxon>
        <taxon>Ditrysia</taxon>
        <taxon>Bombycoidea</taxon>
        <taxon>Sphingidae</taxon>
        <taxon>Sphinginae</taxon>
        <taxon>Sphingini</taxon>
        <taxon>Manduca</taxon>
    </lineage>
</organism>
<dbReference type="Proteomes" id="UP000791440">
    <property type="component" value="Unassembled WGS sequence"/>
</dbReference>
<keyword evidence="4" id="KW-1185">Reference proteome</keyword>
<sequence length="221" mass="25407">MVNVHPSLLPRWRGAAPIIHTLLHGDEITGVTLMKIKADIFDVGEIISQCKVPVSKDIKLPELTEQLSNIGADMLVQCLKTLPDSINNAYPQNNEGVTYAKKINKNISEVRWHDMTARDVYNLHRAIYGLYPLSTKFRDKRLKLFDAFIHNPDEVDNNNPIGYLEYCNKTDAIRVLCKDKRYVYFKSLRIVGKRQIEAIDFYNGYIKNMAIKDRNGLVVRN</sequence>
<feature type="domain" description="Formyl transferase C-terminal" evidence="2">
    <location>
        <begin position="102"/>
        <end position="205"/>
    </location>
</feature>
<proteinExistence type="predicted"/>
<evidence type="ECO:0000259" key="2">
    <source>
        <dbReference type="Pfam" id="PF02911"/>
    </source>
</evidence>
<dbReference type="InterPro" id="IPR005793">
    <property type="entry name" value="Formyl_trans_C"/>
</dbReference>
<evidence type="ECO:0008006" key="5">
    <source>
        <dbReference type="Google" id="ProtNLM"/>
    </source>
</evidence>
<evidence type="ECO:0000313" key="4">
    <source>
        <dbReference type="Proteomes" id="UP000791440"/>
    </source>
</evidence>
<dbReference type="GO" id="GO:0004479">
    <property type="term" value="F:methionyl-tRNA formyltransferase activity"/>
    <property type="evidence" value="ECO:0007669"/>
    <property type="project" value="TreeGrafter"/>
</dbReference>
<name>A0A922CD89_MANSE</name>
<dbReference type="GO" id="GO:0005739">
    <property type="term" value="C:mitochondrion"/>
    <property type="evidence" value="ECO:0007669"/>
    <property type="project" value="TreeGrafter"/>
</dbReference>
<feature type="domain" description="Formyl transferase N-terminal" evidence="1">
    <location>
        <begin position="2"/>
        <end position="78"/>
    </location>
</feature>
<dbReference type="AlphaFoldDB" id="A0A922CD89"/>
<evidence type="ECO:0000313" key="3">
    <source>
        <dbReference type="EMBL" id="KAG6441514.1"/>
    </source>
</evidence>
<reference evidence="3" key="1">
    <citation type="journal article" date="2016" name="Insect Biochem. Mol. Biol.">
        <title>Multifaceted biological insights from a draft genome sequence of the tobacco hornworm moth, Manduca sexta.</title>
        <authorList>
            <person name="Kanost M.R."/>
            <person name="Arrese E.L."/>
            <person name="Cao X."/>
            <person name="Chen Y.R."/>
            <person name="Chellapilla S."/>
            <person name="Goldsmith M.R."/>
            <person name="Grosse-Wilde E."/>
            <person name="Heckel D.G."/>
            <person name="Herndon N."/>
            <person name="Jiang H."/>
            <person name="Papanicolaou A."/>
            <person name="Qu J."/>
            <person name="Soulages J.L."/>
            <person name="Vogel H."/>
            <person name="Walters J."/>
            <person name="Waterhouse R.M."/>
            <person name="Ahn S.J."/>
            <person name="Almeida F.C."/>
            <person name="An C."/>
            <person name="Aqrawi P."/>
            <person name="Bretschneider A."/>
            <person name="Bryant W.B."/>
            <person name="Bucks S."/>
            <person name="Chao H."/>
            <person name="Chevignon G."/>
            <person name="Christen J.M."/>
            <person name="Clarke D.F."/>
            <person name="Dittmer N.T."/>
            <person name="Ferguson L.C.F."/>
            <person name="Garavelou S."/>
            <person name="Gordon K.H.J."/>
            <person name="Gunaratna R.T."/>
            <person name="Han Y."/>
            <person name="Hauser F."/>
            <person name="He Y."/>
            <person name="Heidel-Fischer H."/>
            <person name="Hirsh A."/>
            <person name="Hu Y."/>
            <person name="Jiang H."/>
            <person name="Kalra D."/>
            <person name="Klinner C."/>
            <person name="Konig C."/>
            <person name="Kovar C."/>
            <person name="Kroll A.R."/>
            <person name="Kuwar S.S."/>
            <person name="Lee S.L."/>
            <person name="Lehman R."/>
            <person name="Li K."/>
            <person name="Li Z."/>
            <person name="Liang H."/>
            <person name="Lovelace S."/>
            <person name="Lu Z."/>
            <person name="Mansfield J.H."/>
            <person name="McCulloch K.J."/>
            <person name="Mathew T."/>
            <person name="Morton B."/>
            <person name="Muzny D.M."/>
            <person name="Neunemann D."/>
            <person name="Ongeri F."/>
            <person name="Pauchet Y."/>
            <person name="Pu L.L."/>
            <person name="Pyrousis I."/>
            <person name="Rao X.J."/>
            <person name="Redding A."/>
            <person name="Roesel C."/>
            <person name="Sanchez-Gracia A."/>
            <person name="Schaack S."/>
            <person name="Shukla A."/>
            <person name="Tetreau G."/>
            <person name="Wang Y."/>
            <person name="Xiong G.H."/>
            <person name="Traut W."/>
            <person name="Walsh T.K."/>
            <person name="Worley K.C."/>
            <person name="Wu D."/>
            <person name="Wu W."/>
            <person name="Wu Y.Q."/>
            <person name="Zhang X."/>
            <person name="Zou Z."/>
            <person name="Zucker H."/>
            <person name="Briscoe A.D."/>
            <person name="Burmester T."/>
            <person name="Clem R.J."/>
            <person name="Feyereisen R."/>
            <person name="Grimmelikhuijzen C.J.P."/>
            <person name="Hamodrakas S.J."/>
            <person name="Hansson B.S."/>
            <person name="Huguet E."/>
            <person name="Jermiin L.S."/>
            <person name="Lan Q."/>
            <person name="Lehman H.K."/>
            <person name="Lorenzen M."/>
            <person name="Merzendorfer H."/>
            <person name="Michalopoulos I."/>
            <person name="Morton D.B."/>
            <person name="Muthukrishnan S."/>
            <person name="Oakeshott J.G."/>
            <person name="Palmer W."/>
            <person name="Park Y."/>
            <person name="Passarelli A.L."/>
            <person name="Rozas J."/>
            <person name="Schwartz L.M."/>
            <person name="Smith W."/>
            <person name="Southgate A."/>
            <person name="Vilcinskas A."/>
            <person name="Vogt R."/>
            <person name="Wang P."/>
            <person name="Werren J."/>
            <person name="Yu X.Q."/>
            <person name="Zhou J.J."/>
            <person name="Brown S.J."/>
            <person name="Scherer S.E."/>
            <person name="Richards S."/>
            <person name="Blissard G.W."/>
        </authorList>
    </citation>
    <scope>NUCLEOTIDE SEQUENCE</scope>
</reference>
<dbReference type="EMBL" id="JH668286">
    <property type="protein sequence ID" value="KAG6441514.1"/>
    <property type="molecule type" value="Genomic_DNA"/>
</dbReference>
<protein>
    <recommendedName>
        <fullName evidence="5">Methionyl-tRNA formyltransferase</fullName>
    </recommendedName>
</protein>
<evidence type="ECO:0000259" key="1">
    <source>
        <dbReference type="Pfam" id="PF00551"/>
    </source>
</evidence>
<dbReference type="InterPro" id="IPR002376">
    <property type="entry name" value="Formyl_transf_N"/>
</dbReference>
<dbReference type="EMBL" id="JH668286">
    <property type="protein sequence ID" value="KAG6441515.1"/>
    <property type="molecule type" value="Genomic_DNA"/>
</dbReference>
<comment type="caution">
    <text evidence="3">The sequence shown here is derived from an EMBL/GenBank/DDBJ whole genome shotgun (WGS) entry which is preliminary data.</text>
</comment>
<accession>A0A922CD89</accession>
<dbReference type="Pfam" id="PF00551">
    <property type="entry name" value="Formyl_trans_N"/>
    <property type="match status" value="1"/>
</dbReference>
<dbReference type="PANTHER" id="PTHR11138:SF5">
    <property type="entry name" value="METHIONYL-TRNA FORMYLTRANSFERASE, MITOCHONDRIAL"/>
    <property type="match status" value="1"/>
</dbReference>
<dbReference type="Pfam" id="PF02911">
    <property type="entry name" value="Formyl_trans_C"/>
    <property type="match status" value="1"/>
</dbReference>
<reference evidence="3" key="2">
    <citation type="submission" date="2020-12" db="EMBL/GenBank/DDBJ databases">
        <authorList>
            <person name="Kanost M."/>
        </authorList>
    </citation>
    <scope>NUCLEOTIDE SEQUENCE</scope>
</reference>
<gene>
    <name evidence="3" type="ORF">O3G_MSEX001805</name>
</gene>
<dbReference type="PANTHER" id="PTHR11138">
    <property type="entry name" value="METHIONYL-TRNA FORMYLTRANSFERASE"/>
    <property type="match status" value="1"/>
</dbReference>